<evidence type="ECO:0000313" key="2">
    <source>
        <dbReference type="WBParaSite" id="nRc.2.0.1.t41504-RA"/>
    </source>
</evidence>
<reference evidence="2" key="1">
    <citation type="submission" date="2022-11" db="UniProtKB">
        <authorList>
            <consortium name="WormBaseParasite"/>
        </authorList>
    </citation>
    <scope>IDENTIFICATION</scope>
</reference>
<sequence>MVNTFLTDGKYYMTNGLVDSKTHGIYSSLKVLNNLQSIYEVTLGFDTTSDYDEHHKELVDVAYHVIGGAKVLSKINISGRTENRFEIKDNASLKCLSSKQYDFEFGYIELPCHG</sequence>
<dbReference type="WBParaSite" id="nRc.2.0.1.t41504-RA">
    <property type="protein sequence ID" value="nRc.2.0.1.t41504-RA"/>
    <property type="gene ID" value="nRc.2.0.1.g41504"/>
</dbReference>
<evidence type="ECO:0000313" key="1">
    <source>
        <dbReference type="Proteomes" id="UP000887565"/>
    </source>
</evidence>
<organism evidence="1 2">
    <name type="scientific">Romanomermis culicivorax</name>
    <name type="common">Nematode worm</name>
    <dbReference type="NCBI Taxonomy" id="13658"/>
    <lineage>
        <taxon>Eukaryota</taxon>
        <taxon>Metazoa</taxon>
        <taxon>Ecdysozoa</taxon>
        <taxon>Nematoda</taxon>
        <taxon>Enoplea</taxon>
        <taxon>Dorylaimia</taxon>
        <taxon>Mermithida</taxon>
        <taxon>Mermithoidea</taxon>
        <taxon>Mermithidae</taxon>
        <taxon>Romanomermis</taxon>
    </lineage>
</organism>
<keyword evidence="1" id="KW-1185">Reference proteome</keyword>
<name>A0A915KRI9_ROMCU</name>
<proteinExistence type="predicted"/>
<dbReference type="AlphaFoldDB" id="A0A915KRI9"/>
<protein>
    <submittedName>
        <fullName evidence="2">Uncharacterized protein</fullName>
    </submittedName>
</protein>
<dbReference type="Proteomes" id="UP000887565">
    <property type="component" value="Unplaced"/>
</dbReference>
<accession>A0A915KRI9</accession>